<organism evidence="14 15">
    <name type="scientific">Sutterella megalosphaeroides</name>
    <dbReference type="NCBI Taxonomy" id="2494234"/>
    <lineage>
        <taxon>Bacteria</taxon>
        <taxon>Pseudomonadati</taxon>
        <taxon>Pseudomonadota</taxon>
        <taxon>Betaproteobacteria</taxon>
        <taxon>Burkholderiales</taxon>
        <taxon>Sutterellaceae</taxon>
        <taxon>Sutterella</taxon>
    </lineage>
</organism>
<dbReference type="PANTHER" id="PTHR43707:SF1">
    <property type="entry name" value="HISTIDINE--TRNA LIGASE, MITOCHONDRIAL-RELATED"/>
    <property type="match status" value="1"/>
</dbReference>
<comment type="similarity">
    <text evidence="2 11">Belongs to the class-II aminoacyl-tRNA synthetase family.</text>
</comment>
<evidence type="ECO:0000256" key="11">
    <source>
        <dbReference type="HAMAP-Rule" id="MF_00127"/>
    </source>
</evidence>
<dbReference type="GO" id="GO:0006427">
    <property type="term" value="P:histidyl-tRNA aminoacylation"/>
    <property type="evidence" value="ECO:0007669"/>
    <property type="project" value="UniProtKB-UniRule"/>
</dbReference>
<evidence type="ECO:0000256" key="5">
    <source>
        <dbReference type="ARBA" id="ARBA00022598"/>
    </source>
</evidence>
<proteinExistence type="inferred from homology"/>
<dbReference type="CDD" id="cd00859">
    <property type="entry name" value="HisRS_anticodon"/>
    <property type="match status" value="1"/>
</dbReference>
<dbReference type="InterPro" id="IPR045864">
    <property type="entry name" value="aa-tRNA-synth_II/BPL/LPL"/>
</dbReference>
<gene>
    <name evidence="11 14" type="primary">hisS</name>
    <name evidence="14" type="ORF">SUTMEG_19550</name>
</gene>
<dbReference type="Pfam" id="PF13393">
    <property type="entry name" value="tRNA-synt_His"/>
    <property type="match status" value="1"/>
</dbReference>
<dbReference type="GO" id="GO:0004821">
    <property type="term" value="F:histidine-tRNA ligase activity"/>
    <property type="evidence" value="ECO:0007669"/>
    <property type="project" value="UniProtKB-UniRule"/>
</dbReference>
<dbReference type="Proteomes" id="UP000271003">
    <property type="component" value="Chromosome"/>
</dbReference>
<evidence type="ECO:0000259" key="13">
    <source>
        <dbReference type="PROSITE" id="PS50862"/>
    </source>
</evidence>
<keyword evidence="5 11" id="KW-0436">Ligase</keyword>
<dbReference type="EC" id="6.1.1.21" evidence="11"/>
<dbReference type="SUPFAM" id="SSF55681">
    <property type="entry name" value="Class II aaRS and biotin synthetases"/>
    <property type="match status" value="1"/>
</dbReference>
<dbReference type="InterPro" id="IPR006195">
    <property type="entry name" value="aa-tRNA-synth_II"/>
</dbReference>
<dbReference type="InterPro" id="IPR015807">
    <property type="entry name" value="His-tRNA-ligase"/>
</dbReference>
<evidence type="ECO:0000256" key="6">
    <source>
        <dbReference type="ARBA" id="ARBA00022741"/>
    </source>
</evidence>
<dbReference type="InterPro" id="IPR004154">
    <property type="entry name" value="Anticodon-bd"/>
</dbReference>
<dbReference type="Gene3D" id="3.40.50.800">
    <property type="entry name" value="Anticodon-binding domain"/>
    <property type="match status" value="1"/>
</dbReference>
<dbReference type="EMBL" id="AP018786">
    <property type="protein sequence ID" value="BBF24064.1"/>
    <property type="molecule type" value="Genomic_DNA"/>
</dbReference>
<keyword evidence="8 11" id="KW-0648">Protein biosynthesis</keyword>
<feature type="binding site" evidence="12">
    <location>
        <position position="133"/>
    </location>
    <ligand>
        <name>L-histidine</name>
        <dbReference type="ChEBI" id="CHEBI:57595"/>
    </ligand>
</feature>
<feature type="binding site" evidence="12">
    <location>
        <position position="115"/>
    </location>
    <ligand>
        <name>L-histidine</name>
        <dbReference type="ChEBI" id="CHEBI:57595"/>
    </ligand>
</feature>
<feature type="binding site" evidence="12">
    <location>
        <begin position="264"/>
        <end position="265"/>
    </location>
    <ligand>
        <name>L-histidine</name>
        <dbReference type="ChEBI" id="CHEBI:57595"/>
    </ligand>
</feature>
<dbReference type="NCBIfam" id="TIGR00442">
    <property type="entry name" value="hisS"/>
    <property type="match status" value="1"/>
</dbReference>
<dbReference type="InterPro" id="IPR033656">
    <property type="entry name" value="HisRS_anticodon"/>
</dbReference>
<comment type="subunit">
    <text evidence="3 11">Homodimer.</text>
</comment>
<evidence type="ECO:0000313" key="15">
    <source>
        <dbReference type="Proteomes" id="UP000271003"/>
    </source>
</evidence>
<evidence type="ECO:0000256" key="4">
    <source>
        <dbReference type="ARBA" id="ARBA00022490"/>
    </source>
</evidence>
<keyword evidence="9 11" id="KW-0030">Aminoacyl-tRNA synthetase</keyword>
<feature type="binding site" evidence="12">
    <location>
        <begin position="85"/>
        <end position="87"/>
    </location>
    <ligand>
        <name>L-histidine</name>
        <dbReference type="ChEBI" id="CHEBI:57595"/>
    </ligand>
</feature>
<dbReference type="InterPro" id="IPR036621">
    <property type="entry name" value="Anticodon-bd_dom_sf"/>
</dbReference>
<evidence type="ECO:0000256" key="12">
    <source>
        <dbReference type="PIRSR" id="PIRSR001549-1"/>
    </source>
</evidence>
<dbReference type="PROSITE" id="PS50862">
    <property type="entry name" value="AA_TRNA_LIGASE_II"/>
    <property type="match status" value="1"/>
</dbReference>
<evidence type="ECO:0000256" key="3">
    <source>
        <dbReference type="ARBA" id="ARBA00011738"/>
    </source>
</evidence>
<keyword evidence="15" id="KW-1185">Reference proteome</keyword>
<dbReference type="Pfam" id="PF03129">
    <property type="entry name" value="HGTP_anticodon"/>
    <property type="match status" value="1"/>
</dbReference>
<comment type="catalytic activity">
    <reaction evidence="10 11">
        <text>tRNA(His) + L-histidine + ATP = L-histidyl-tRNA(His) + AMP + diphosphate + H(+)</text>
        <dbReference type="Rhea" id="RHEA:17313"/>
        <dbReference type="Rhea" id="RHEA-COMP:9665"/>
        <dbReference type="Rhea" id="RHEA-COMP:9689"/>
        <dbReference type="ChEBI" id="CHEBI:15378"/>
        <dbReference type="ChEBI" id="CHEBI:30616"/>
        <dbReference type="ChEBI" id="CHEBI:33019"/>
        <dbReference type="ChEBI" id="CHEBI:57595"/>
        <dbReference type="ChEBI" id="CHEBI:78442"/>
        <dbReference type="ChEBI" id="CHEBI:78527"/>
        <dbReference type="ChEBI" id="CHEBI:456215"/>
        <dbReference type="EC" id="6.1.1.21"/>
    </reaction>
</comment>
<dbReference type="AlphaFoldDB" id="A0A2Z6ICA3"/>
<dbReference type="Gene3D" id="3.30.930.10">
    <property type="entry name" value="Bira Bifunctional Protein, Domain 2"/>
    <property type="match status" value="1"/>
</dbReference>
<dbReference type="FunFam" id="3.30.930.10:FF:000005">
    <property type="entry name" value="Histidine--tRNA ligase"/>
    <property type="match status" value="1"/>
</dbReference>
<evidence type="ECO:0000256" key="8">
    <source>
        <dbReference type="ARBA" id="ARBA00022917"/>
    </source>
</evidence>
<dbReference type="PANTHER" id="PTHR43707">
    <property type="entry name" value="HISTIDYL-TRNA SYNTHETASE"/>
    <property type="match status" value="1"/>
</dbReference>
<dbReference type="PIRSF" id="PIRSF001549">
    <property type="entry name" value="His-tRNA_synth"/>
    <property type="match status" value="1"/>
</dbReference>
<keyword evidence="4 11" id="KW-0963">Cytoplasm</keyword>
<dbReference type="HAMAP" id="MF_00127">
    <property type="entry name" value="His_tRNA_synth"/>
    <property type="match status" value="1"/>
</dbReference>
<protein>
    <recommendedName>
        <fullName evidence="11">Histidine--tRNA ligase</fullName>
        <ecNumber evidence="11">6.1.1.21</ecNumber>
    </recommendedName>
    <alternativeName>
        <fullName evidence="11">Histidyl-tRNA synthetase</fullName>
        <shortName evidence="11">HisRS</shortName>
    </alternativeName>
</protein>
<keyword evidence="7 11" id="KW-0067">ATP-binding</keyword>
<evidence type="ECO:0000256" key="9">
    <source>
        <dbReference type="ARBA" id="ARBA00023146"/>
    </source>
</evidence>
<dbReference type="InterPro" id="IPR041715">
    <property type="entry name" value="HisRS-like_core"/>
</dbReference>
<dbReference type="SUPFAM" id="SSF52954">
    <property type="entry name" value="Class II aaRS ABD-related"/>
    <property type="match status" value="1"/>
</dbReference>
<evidence type="ECO:0000256" key="2">
    <source>
        <dbReference type="ARBA" id="ARBA00008226"/>
    </source>
</evidence>
<accession>A0A2Z6ICA3</accession>
<evidence type="ECO:0000256" key="1">
    <source>
        <dbReference type="ARBA" id="ARBA00004496"/>
    </source>
</evidence>
<dbReference type="InterPro" id="IPR004516">
    <property type="entry name" value="HisRS/HisZ"/>
</dbReference>
<comment type="subcellular location">
    <subcellularLocation>
        <location evidence="1 11">Cytoplasm</location>
    </subcellularLocation>
</comment>
<dbReference type="GO" id="GO:0005524">
    <property type="term" value="F:ATP binding"/>
    <property type="evidence" value="ECO:0007669"/>
    <property type="project" value="UniProtKB-UniRule"/>
</dbReference>
<sequence length="435" mass="48457">MAKEKFTGVKGMNDMLPQDAALWQFVQKTAVDVLERYGYQEIRTPILENTRVFTRGVGEVTDIVEKEMYSFVDSMNGDQLTLRPECTSAVVRAVNEHNLLYGTNQRLWYCGPMFRHERPQRGRYRQFHQLGAEALGMEGPDVDAEMIVMLARIWKALGVGPVKLEMNTLGALDERQAHRDALIRYFEDHKAELDEDALRRLYTNPLRILDTKNPEMQELVNAAPRLLDFLGEKSRGFLNRLEELVSAAGIEYTINPRLVRGLDYYNHTVFEWITDKLGAQGTICGGGRYDPLVEMLGGRPAPGVGFAMGMERVIELIREVGNVPVKTQTDVYVIHHGGDTQTKALLLAEAMRDLNVRVIVHPGSGSIKSQMKKADASGADFAVFATEDELAEGAVSVKALRAYDDGRTVPFAEQTRVALADAPKAVAAALATMRA</sequence>
<feature type="binding site" evidence="12">
    <location>
        <position position="260"/>
    </location>
    <ligand>
        <name>L-histidine</name>
        <dbReference type="ChEBI" id="CHEBI:57595"/>
    </ligand>
</feature>
<dbReference type="KEGG" id="sutt:SUTMEG_19550"/>
<dbReference type="GO" id="GO:0005737">
    <property type="term" value="C:cytoplasm"/>
    <property type="evidence" value="ECO:0007669"/>
    <property type="project" value="UniProtKB-SubCell"/>
</dbReference>
<evidence type="ECO:0000313" key="14">
    <source>
        <dbReference type="EMBL" id="BBF24064.1"/>
    </source>
</evidence>
<dbReference type="OrthoDB" id="9800814at2"/>
<dbReference type="CDD" id="cd00773">
    <property type="entry name" value="HisRS-like_core"/>
    <property type="match status" value="1"/>
</dbReference>
<keyword evidence="6 11" id="KW-0547">Nucleotide-binding</keyword>
<reference evidence="14 15" key="1">
    <citation type="journal article" date="2018" name="Int. J. Syst. Evol. Microbiol.">
        <title>Mesosutterella multiformis gen. nov., sp. nov., a member of the family Sutterellaceae and Sutterella megalosphaeroides sp. nov., isolated from human faeces.</title>
        <authorList>
            <person name="Sakamoto M."/>
            <person name="Ikeyama N."/>
            <person name="Kunihiro T."/>
            <person name="Iino T."/>
            <person name="Yuki M."/>
            <person name="Ohkuma M."/>
        </authorList>
    </citation>
    <scope>NUCLEOTIDE SEQUENCE [LARGE SCALE GENOMIC DNA]</scope>
    <source>
        <strain evidence="14 15">6FBBBH3</strain>
    </source>
</reference>
<evidence type="ECO:0000256" key="7">
    <source>
        <dbReference type="ARBA" id="ARBA00022840"/>
    </source>
</evidence>
<dbReference type="RefSeq" id="WP_120177613.1">
    <property type="nucleotide sequence ID" value="NZ_AP018786.1"/>
</dbReference>
<name>A0A2Z6ICA3_9BURK</name>
<evidence type="ECO:0000256" key="10">
    <source>
        <dbReference type="ARBA" id="ARBA00047639"/>
    </source>
</evidence>
<feature type="domain" description="Aminoacyl-transfer RNA synthetases class-II family profile" evidence="13">
    <location>
        <begin position="1"/>
        <end position="362"/>
    </location>
</feature>
<feature type="binding site" evidence="12">
    <location>
        <position position="129"/>
    </location>
    <ligand>
        <name>L-histidine</name>
        <dbReference type="ChEBI" id="CHEBI:57595"/>
    </ligand>
</feature>